<evidence type="ECO:0000313" key="3">
    <source>
        <dbReference type="Proteomes" id="UP000002051"/>
    </source>
</evidence>
<sequence length="59" mass="6620">MDDGHPCSSTRNFKIFWLAKANRHTLPISSGYEKSNLIPVSDGFGYPRLILIPAVNIFL</sequence>
<dbReference type="EnsemblPlants" id="KEH23039">
    <property type="protein sequence ID" value="KEH23039"/>
    <property type="gene ID" value="MTR_7g064200"/>
</dbReference>
<accession>A0A072TZT2</accession>
<dbReference type="HOGENOM" id="CLU_194056_0_0_1"/>
<organism evidence="1 3">
    <name type="scientific">Medicago truncatula</name>
    <name type="common">Barrel medic</name>
    <name type="synonym">Medicago tribuloides</name>
    <dbReference type="NCBI Taxonomy" id="3880"/>
    <lineage>
        <taxon>Eukaryota</taxon>
        <taxon>Viridiplantae</taxon>
        <taxon>Streptophyta</taxon>
        <taxon>Embryophyta</taxon>
        <taxon>Tracheophyta</taxon>
        <taxon>Spermatophyta</taxon>
        <taxon>Magnoliopsida</taxon>
        <taxon>eudicotyledons</taxon>
        <taxon>Gunneridae</taxon>
        <taxon>Pentapetalae</taxon>
        <taxon>rosids</taxon>
        <taxon>fabids</taxon>
        <taxon>Fabales</taxon>
        <taxon>Fabaceae</taxon>
        <taxon>Papilionoideae</taxon>
        <taxon>50 kb inversion clade</taxon>
        <taxon>NPAAA clade</taxon>
        <taxon>Hologalegina</taxon>
        <taxon>IRL clade</taxon>
        <taxon>Trifolieae</taxon>
        <taxon>Medicago</taxon>
    </lineage>
</organism>
<keyword evidence="3" id="KW-1185">Reference proteome</keyword>
<dbReference type="Proteomes" id="UP000002051">
    <property type="component" value="Unassembled WGS sequence"/>
</dbReference>
<dbReference type="AlphaFoldDB" id="A0A072TZT2"/>
<evidence type="ECO:0000313" key="2">
    <source>
        <dbReference type="EnsemblPlants" id="KEH23039"/>
    </source>
</evidence>
<dbReference type="EMBL" id="CM001223">
    <property type="protein sequence ID" value="KEH23039.1"/>
    <property type="molecule type" value="Genomic_DNA"/>
</dbReference>
<proteinExistence type="predicted"/>
<reference evidence="2" key="3">
    <citation type="submission" date="2015-04" db="UniProtKB">
        <authorList>
            <consortium name="EnsemblPlants"/>
        </authorList>
    </citation>
    <scope>IDENTIFICATION</scope>
    <source>
        <strain evidence="2">cv. Jemalong A17</strain>
    </source>
</reference>
<reference evidence="1 3" key="2">
    <citation type="journal article" date="2014" name="BMC Genomics">
        <title>An improved genome release (version Mt4.0) for the model legume Medicago truncatula.</title>
        <authorList>
            <person name="Tang H."/>
            <person name="Krishnakumar V."/>
            <person name="Bidwell S."/>
            <person name="Rosen B."/>
            <person name="Chan A."/>
            <person name="Zhou S."/>
            <person name="Gentzbittel L."/>
            <person name="Childs K.L."/>
            <person name="Yandell M."/>
            <person name="Gundlach H."/>
            <person name="Mayer K.F."/>
            <person name="Schwartz D.C."/>
            <person name="Town C.D."/>
        </authorList>
    </citation>
    <scope>GENOME REANNOTATION</scope>
    <source>
        <strain evidence="1">A17</strain>
        <strain evidence="2 3">cv. Jemalong A17</strain>
    </source>
</reference>
<evidence type="ECO:0000313" key="1">
    <source>
        <dbReference type="EMBL" id="KEH23039.1"/>
    </source>
</evidence>
<reference evidence="1 3" key="1">
    <citation type="journal article" date="2011" name="Nature">
        <title>The Medicago genome provides insight into the evolution of rhizobial symbioses.</title>
        <authorList>
            <person name="Young N.D."/>
            <person name="Debelle F."/>
            <person name="Oldroyd G.E."/>
            <person name="Geurts R."/>
            <person name="Cannon S.B."/>
            <person name="Udvardi M.K."/>
            <person name="Benedito V.A."/>
            <person name="Mayer K.F."/>
            <person name="Gouzy J."/>
            <person name="Schoof H."/>
            <person name="Van de Peer Y."/>
            <person name="Proost S."/>
            <person name="Cook D.R."/>
            <person name="Meyers B.C."/>
            <person name="Spannagl M."/>
            <person name="Cheung F."/>
            <person name="De Mita S."/>
            <person name="Krishnakumar V."/>
            <person name="Gundlach H."/>
            <person name="Zhou S."/>
            <person name="Mudge J."/>
            <person name="Bharti A.K."/>
            <person name="Murray J.D."/>
            <person name="Naoumkina M.A."/>
            <person name="Rosen B."/>
            <person name="Silverstein K.A."/>
            <person name="Tang H."/>
            <person name="Rombauts S."/>
            <person name="Zhao P.X."/>
            <person name="Zhou P."/>
            <person name="Barbe V."/>
            <person name="Bardou P."/>
            <person name="Bechner M."/>
            <person name="Bellec A."/>
            <person name="Berger A."/>
            <person name="Berges H."/>
            <person name="Bidwell S."/>
            <person name="Bisseling T."/>
            <person name="Choisne N."/>
            <person name="Couloux A."/>
            <person name="Denny R."/>
            <person name="Deshpande S."/>
            <person name="Dai X."/>
            <person name="Doyle J.J."/>
            <person name="Dudez A.M."/>
            <person name="Farmer A.D."/>
            <person name="Fouteau S."/>
            <person name="Franken C."/>
            <person name="Gibelin C."/>
            <person name="Gish J."/>
            <person name="Goldstein S."/>
            <person name="Gonzalez A.J."/>
            <person name="Green P.J."/>
            <person name="Hallab A."/>
            <person name="Hartog M."/>
            <person name="Hua A."/>
            <person name="Humphray S.J."/>
            <person name="Jeong D.H."/>
            <person name="Jing Y."/>
            <person name="Jocker A."/>
            <person name="Kenton S.M."/>
            <person name="Kim D.J."/>
            <person name="Klee K."/>
            <person name="Lai H."/>
            <person name="Lang C."/>
            <person name="Lin S."/>
            <person name="Macmil S.L."/>
            <person name="Magdelenat G."/>
            <person name="Matthews L."/>
            <person name="McCorrison J."/>
            <person name="Monaghan E.L."/>
            <person name="Mun J.H."/>
            <person name="Najar F.Z."/>
            <person name="Nicholson C."/>
            <person name="Noirot C."/>
            <person name="O'Bleness M."/>
            <person name="Paule C.R."/>
            <person name="Poulain J."/>
            <person name="Prion F."/>
            <person name="Qin B."/>
            <person name="Qu C."/>
            <person name="Retzel E.F."/>
            <person name="Riddle C."/>
            <person name="Sallet E."/>
            <person name="Samain S."/>
            <person name="Samson N."/>
            <person name="Sanders I."/>
            <person name="Saurat O."/>
            <person name="Scarpelli C."/>
            <person name="Schiex T."/>
            <person name="Segurens B."/>
            <person name="Severin A.J."/>
            <person name="Sherrier D.J."/>
            <person name="Shi R."/>
            <person name="Sims S."/>
            <person name="Singer S.R."/>
            <person name="Sinharoy S."/>
            <person name="Sterck L."/>
            <person name="Viollet A."/>
            <person name="Wang B.B."/>
            <person name="Wang K."/>
            <person name="Wang M."/>
            <person name="Wang X."/>
            <person name="Warfsmann J."/>
            <person name="Weissenbach J."/>
            <person name="White D.D."/>
            <person name="White J.D."/>
            <person name="Wiley G.B."/>
            <person name="Wincker P."/>
            <person name="Xing Y."/>
            <person name="Yang L."/>
            <person name="Yao Z."/>
            <person name="Ying F."/>
            <person name="Zhai J."/>
            <person name="Zhou L."/>
            <person name="Zuber A."/>
            <person name="Denarie J."/>
            <person name="Dixon R.A."/>
            <person name="May G.D."/>
            <person name="Schwartz D.C."/>
            <person name="Rogers J."/>
            <person name="Quetier F."/>
            <person name="Town C.D."/>
            <person name="Roe B.A."/>
        </authorList>
    </citation>
    <scope>NUCLEOTIDE SEQUENCE [LARGE SCALE GENOMIC DNA]</scope>
    <source>
        <strain evidence="1">A17</strain>
        <strain evidence="2 3">cv. Jemalong A17</strain>
    </source>
</reference>
<gene>
    <name evidence="1" type="ordered locus">MTR_7g064200</name>
</gene>
<name>A0A072TZT2_MEDTR</name>
<protein>
    <submittedName>
        <fullName evidence="1 2">Uncharacterized protein</fullName>
    </submittedName>
</protein>